<comment type="caution">
    <text evidence="1">The sequence shown here is derived from an EMBL/GenBank/DDBJ whole genome shotgun (WGS) entry which is preliminary data.</text>
</comment>
<dbReference type="Proteomes" id="UP000294588">
    <property type="component" value="Unassembled WGS sequence"/>
</dbReference>
<evidence type="ECO:0000313" key="1">
    <source>
        <dbReference type="EMBL" id="TDF72587.1"/>
    </source>
</evidence>
<proteinExistence type="predicted"/>
<name>A0AC61QI08_9BACT</name>
<accession>A0AC61QI08</accession>
<reference evidence="1" key="1">
    <citation type="submission" date="2019-03" db="EMBL/GenBank/DDBJ databases">
        <title>Candidatus Syntrophosphaera thermopropionivorans: a novel player in syntrophic propionate oxidation during anaerobic digestion.</title>
        <authorList>
            <person name="Dyksma S."/>
        </authorList>
    </citation>
    <scope>NUCLEOTIDE SEQUENCE</scope>
    <source>
        <strain evidence="1">W5</strain>
    </source>
</reference>
<protein>
    <submittedName>
        <fullName evidence="1">NusG domain II-containing protein</fullName>
    </submittedName>
</protein>
<organism evidence="1 2">
    <name type="scientific">Candidatus Syntrophosphaera thermopropionivorans</name>
    <dbReference type="NCBI Taxonomy" id="2593015"/>
    <lineage>
        <taxon>Bacteria</taxon>
        <taxon>Pseudomonadati</taxon>
        <taxon>Candidatus Cloacimonadota</taxon>
        <taxon>Candidatus Cloacimonadia</taxon>
        <taxon>Candidatus Cloacimonadales</taxon>
        <taxon>Candidatus Cloacimonadaceae</taxon>
        <taxon>Candidatus Syntrophosphaera</taxon>
    </lineage>
</organism>
<keyword evidence="2" id="KW-1185">Reference proteome</keyword>
<sequence>MFKWLKSHLSWADFILILVVIIAIIISGILVVKKEDERNVYIYKNNQLIGVYSLQEDYIIRIDEHNTVEIKDSKVRMLYADCPNHNCVKQGAGDILPIICLPNKVVVEIHSKNAKRPLIVQ</sequence>
<gene>
    <name evidence="1" type="ORF">E0946_06335</name>
</gene>
<evidence type="ECO:0000313" key="2">
    <source>
        <dbReference type="Proteomes" id="UP000294588"/>
    </source>
</evidence>
<dbReference type="EMBL" id="SMOG01000024">
    <property type="protein sequence ID" value="TDF72587.1"/>
    <property type="molecule type" value="Genomic_DNA"/>
</dbReference>